<dbReference type="EMBL" id="DACRBY010000020">
    <property type="protein sequence ID" value="HAS8541247.1"/>
    <property type="molecule type" value="Genomic_DNA"/>
</dbReference>
<protein>
    <submittedName>
        <fullName evidence="1">Uncharacterized protein</fullName>
    </submittedName>
</protein>
<evidence type="ECO:0000313" key="1">
    <source>
        <dbReference type="EMBL" id="HAS8541247.1"/>
    </source>
</evidence>
<proteinExistence type="predicted"/>
<dbReference type="AlphaFoldDB" id="A0A8H9N1U2"/>
<name>A0A8H9N1U2_VIBVL</name>
<dbReference type="Proteomes" id="UP000863257">
    <property type="component" value="Unassembled WGS sequence"/>
</dbReference>
<reference evidence="1" key="1">
    <citation type="journal article" date="2018" name="Genome Biol.">
        <title>SKESA: strategic k-mer extension for scrupulous assemblies.</title>
        <authorList>
            <person name="Souvorov A."/>
            <person name="Agarwala R."/>
            <person name="Lipman D.J."/>
        </authorList>
    </citation>
    <scope>NUCLEOTIDE SEQUENCE</scope>
    <source>
        <strain evidence="1">BCW_3452</strain>
    </source>
</reference>
<sequence>MSHKEETHLNLTFLDTKGRPYNPDQILLSNDEFEEGVDVITSDDRYAKIVGVSRIVAGCAGTNNSVSVRYLVIIEPQSEILPNLYEDIKLARAFVDNWVKEYTDKGKQPPKRRLELAEFMVSDMALSEECYIETLDEGVVEFLKRNLKP</sequence>
<reference evidence="1" key="2">
    <citation type="submission" date="2019-01" db="EMBL/GenBank/DDBJ databases">
        <authorList>
            <consortium name="NCBI Pathogen Detection Project"/>
        </authorList>
    </citation>
    <scope>NUCLEOTIDE SEQUENCE</scope>
    <source>
        <strain evidence="1">BCW_3452</strain>
    </source>
</reference>
<comment type="caution">
    <text evidence="1">The sequence shown here is derived from an EMBL/GenBank/DDBJ whole genome shotgun (WGS) entry which is preliminary data.</text>
</comment>
<gene>
    <name evidence="1" type="ORF">I7730_15805</name>
</gene>
<accession>A0A8H9N1U2</accession>
<organism evidence="1">
    <name type="scientific">Vibrio vulnificus</name>
    <dbReference type="NCBI Taxonomy" id="672"/>
    <lineage>
        <taxon>Bacteria</taxon>
        <taxon>Pseudomonadati</taxon>
        <taxon>Pseudomonadota</taxon>
        <taxon>Gammaproteobacteria</taxon>
        <taxon>Vibrionales</taxon>
        <taxon>Vibrionaceae</taxon>
        <taxon>Vibrio</taxon>
    </lineage>
</organism>